<evidence type="ECO:0000313" key="2">
    <source>
        <dbReference type="EMBL" id="CAG7721927.1"/>
    </source>
</evidence>
<name>A0A8J2JN71_9HEXA</name>
<protein>
    <submittedName>
        <fullName evidence="2">Uncharacterized protein</fullName>
    </submittedName>
</protein>
<proteinExistence type="predicted"/>
<gene>
    <name evidence="2" type="ORF">AFUS01_LOCUS11112</name>
</gene>
<evidence type="ECO:0000313" key="3">
    <source>
        <dbReference type="Proteomes" id="UP000708208"/>
    </source>
</evidence>
<accession>A0A8J2JN71</accession>
<dbReference type="EMBL" id="CAJVCH010084564">
    <property type="protein sequence ID" value="CAG7721927.1"/>
    <property type="molecule type" value="Genomic_DNA"/>
</dbReference>
<comment type="caution">
    <text evidence="2">The sequence shown here is derived from an EMBL/GenBank/DDBJ whole genome shotgun (WGS) entry which is preliminary data.</text>
</comment>
<organism evidence="2 3">
    <name type="scientific">Allacma fusca</name>
    <dbReference type="NCBI Taxonomy" id="39272"/>
    <lineage>
        <taxon>Eukaryota</taxon>
        <taxon>Metazoa</taxon>
        <taxon>Ecdysozoa</taxon>
        <taxon>Arthropoda</taxon>
        <taxon>Hexapoda</taxon>
        <taxon>Collembola</taxon>
        <taxon>Symphypleona</taxon>
        <taxon>Sminthuridae</taxon>
        <taxon>Allacma</taxon>
    </lineage>
</organism>
<feature type="compositionally biased region" description="Polar residues" evidence="1">
    <location>
        <begin position="154"/>
        <end position="167"/>
    </location>
</feature>
<evidence type="ECO:0000256" key="1">
    <source>
        <dbReference type="SAM" id="MobiDB-lite"/>
    </source>
</evidence>
<dbReference type="Proteomes" id="UP000708208">
    <property type="component" value="Unassembled WGS sequence"/>
</dbReference>
<reference evidence="2" key="1">
    <citation type="submission" date="2021-06" db="EMBL/GenBank/DDBJ databases">
        <authorList>
            <person name="Hodson N. C."/>
            <person name="Mongue J. A."/>
            <person name="Jaron S. K."/>
        </authorList>
    </citation>
    <scope>NUCLEOTIDE SEQUENCE</scope>
</reference>
<dbReference type="AlphaFoldDB" id="A0A8J2JN71"/>
<keyword evidence="3" id="KW-1185">Reference proteome</keyword>
<sequence>MVVCMKRERDNSLRFLSLSLLHGLAHCLASFPLLARLCDNAMGLVVRLLTQPTHNFSHYSYLRGRPHTISSRALRGARYIYSEGRPSQKALKNHGRLWVIITGPLSDLSLPTPPPPASPYQYTPHVVRLHSAPQLDDADWADGGGNSFFHDNHQPLSSPSSKPNYFLQSSPDPPQSQVPPTFYGHPQSRLPIFHQSSHAIIHSR</sequence>
<feature type="region of interest" description="Disordered" evidence="1">
    <location>
        <begin position="140"/>
        <end position="189"/>
    </location>
</feature>